<protein>
    <recommendedName>
        <fullName evidence="3">tetrahydrofolate synthase</fullName>
        <ecNumber evidence="3">6.3.2.17</ecNumber>
    </recommendedName>
    <alternativeName>
        <fullName evidence="11">Folylpoly-gamma-glutamate synthetase</fullName>
    </alternativeName>
    <alternativeName>
        <fullName evidence="10">Tetrahydrofolylpolyglutamate synthase</fullName>
    </alternativeName>
</protein>
<evidence type="ECO:0000256" key="4">
    <source>
        <dbReference type="ARBA" id="ARBA00022563"/>
    </source>
</evidence>
<dbReference type="InterPro" id="IPR036615">
    <property type="entry name" value="Mur_ligase_C_dom_sf"/>
</dbReference>
<keyword evidence="14" id="KW-1185">Reference proteome</keyword>
<comment type="similarity">
    <text evidence="2">Belongs to the folylpolyglutamate synthase family.</text>
</comment>
<dbReference type="InterPro" id="IPR001645">
    <property type="entry name" value="Folylpolyglutamate_synth"/>
</dbReference>
<organism evidence="13 14">
    <name type="scientific">Tetraodon nigroviridis</name>
    <name type="common">Spotted green pufferfish</name>
    <name type="synonym">Chelonodon nigroviridis</name>
    <dbReference type="NCBI Taxonomy" id="99883"/>
    <lineage>
        <taxon>Eukaryota</taxon>
        <taxon>Metazoa</taxon>
        <taxon>Chordata</taxon>
        <taxon>Craniata</taxon>
        <taxon>Vertebrata</taxon>
        <taxon>Euteleostomi</taxon>
        <taxon>Actinopterygii</taxon>
        <taxon>Neopterygii</taxon>
        <taxon>Teleostei</taxon>
        <taxon>Neoteleostei</taxon>
        <taxon>Acanthomorphata</taxon>
        <taxon>Eupercaria</taxon>
        <taxon>Tetraodontiformes</taxon>
        <taxon>Tetradontoidea</taxon>
        <taxon>Tetraodontidae</taxon>
        <taxon>Tetraodon</taxon>
    </lineage>
</organism>
<evidence type="ECO:0000256" key="2">
    <source>
        <dbReference type="ARBA" id="ARBA00008276"/>
    </source>
</evidence>
<sequence length="206" mass="22442">VQPGVPAFTVRQPEDALAVLRDRASEAGCPLQLCPELEDYQAACGALRLGLAGQHQRPNASLALQLSHAWLQRRHLRPSLVTVKGQCRRAAVPSPAASLRPLADTEWPGRNQTLKHGALTYFLDGAHTMRSMQACVEWFLEAAAQHERNASGPVVRVLLFNATGERDAAAMLKLLLPCHFDFAVFCPNITEAVASSSAALQRFRLS</sequence>
<dbReference type="Gene3D" id="3.90.190.20">
    <property type="entry name" value="Mur ligase, C-terminal domain"/>
    <property type="match status" value="1"/>
</dbReference>
<dbReference type="HOGENOM" id="CLU_1334651_0_0_1"/>
<evidence type="ECO:0000256" key="5">
    <source>
        <dbReference type="ARBA" id="ARBA00022598"/>
    </source>
</evidence>
<evidence type="ECO:0000256" key="10">
    <source>
        <dbReference type="ARBA" id="ARBA00030592"/>
    </source>
</evidence>
<dbReference type="EC" id="6.3.2.17" evidence="3"/>
<name>H3DQ97_TETNG</name>
<comment type="catalytic activity">
    <reaction evidence="12">
        <text>(6S)-5,6,7,8-tetrahydrofolyl-(gamma-L-Glu)(n) + L-glutamate + ATP = (6S)-5,6,7,8-tetrahydrofolyl-(gamma-L-Glu)(n+1) + ADP + phosphate + H(+)</text>
        <dbReference type="Rhea" id="RHEA:10580"/>
        <dbReference type="Rhea" id="RHEA-COMP:14738"/>
        <dbReference type="Rhea" id="RHEA-COMP:14740"/>
        <dbReference type="ChEBI" id="CHEBI:15378"/>
        <dbReference type="ChEBI" id="CHEBI:29985"/>
        <dbReference type="ChEBI" id="CHEBI:30616"/>
        <dbReference type="ChEBI" id="CHEBI:43474"/>
        <dbReference type="ChEBI" id="CHEBI:141005"/>
        <dbReference type="ChEBI" id="CHEBI:456216"/>
        <dbReference type="EC" id="6.3.2.17"/>
    </reaction>
</comment>
<evidence type="ECO:0000256" key="7">
    <source>
        <dbReference type="ARBA" id="ARBA00022741"/>
    </source>
</evidence>
<comment type="pathway">
    <text evidence="1">Cofactor biosynthesis; tetrahydrofolylpolyglutamate biosynthesis.</text>
</comment>
<dbReference type="Ensembl" id="ENSTNIT00000022935.1">
    <property type="protein sequence ID" value="ENSTNIP00000022696.1"/>
    <property type="gene ID" value="ENSTNIG00000019480.1"/>
</dbReference>
<reference evidence="13" key="2">
    <citation type="submission" date="2025-08" db="UniProtKB">
        <authorList>
            <consortium name="Ensembl"/>
        </authorList>
    </citation>
    <scope>IDENTIFICATION</scope>
</reference>
<dbReference type="PANTHER" id="PTHR11136:SF5">
    <property type="entry name" value="FOLYLPOLYGLUTAMATE SYNTHASE, MITOCHONDRIAL"/>
    <property type="match status" value="1"/>
</dbReference>
<evidence type="ECO:0000256" key="11">
    <source>
        <dbReference type="ARBA" id="ARBA00030876"/>
    </source>
</evidence>
<dbReference type="GO" id="GO:0005739">
    <property type="term" value="C:mitochondrion"/>
    <property type="evidence" value="ECO:0007669"/>
    <property type="project" value="TreeGrafter"/>
</dbReference>
<evidence type="ECO:0000256" key="1">
    <source>
        <dbReference type="ARBA" id="ARBA00005150"/>
    </source>
</evidence>
<dbReference type="InParanoid" id="H3DQ97"/>
<evidence type="ECO:0000313" key="13">
    <source>
        <dbReference type="Ensembl" id="ENSTNIP00000022696.1"/>
    </source>
</evidence>
<reference evidence="14" key="1">
    <citation type="journal article" date="2004" name="Nature">
        <title>Genome duplication in the teleost fish Tetraodon nigroviridis reveals the early vertebrate proto-karyotype.</title>
        <authorList>
            <person name="Jaillon O."/>
            <person name="Aury J.-M."/>
            <person name="Brunet F."/>
            <person name="Petit J.-L."/>
            <person name="Stange-Thomann N."/>
            <person name="Mauceli E."/>
            <person name="Bouneau L."/>
            <person name="Fischer C."/>
            <person name="Ozouf-Costaz C."/>
            <person name="Bernot A."/>
            <person name="Nicaud S."/>
            <person name="Jaffe D."/>
            <person name="Fisher S."/>
            <person name="Lutfalla G."/>
            <person name="Dossat C."/>
            <person name="Segurens B."/>
            <person name="Dasilva C."/>
            <person name="Salanoubat M."/>
            <person name="Levy M."/>
            <person name="Boudet N."/>
            <person name="Castellano S."/>
            <person name="Anthouard V."/>
            <person name="Jubin C."/>
            <person name="Castelli V."/>
            <person name="Katinka M."/>
            <person name="Vacherie B."/>
            <person name="Biemont C."/>
            <person name="Skalli Z."/>
            <person name="Cattolico L."/>
            <person name="Poulain J."/>
            <person name="De Berardinis V."/>
            <person name="Cruaud C."/>
            <person name="Duprat S."/>
            <person name="Brottier P."/>
            <person name="Coutanceau J.-P."/>
            <person name="Gouzy J."/>
            <person name="Parra G."/>
            <person name="Lardier G."/>
            <person name="Chapple C."/>
            <person name="McKernan K.J."/>
            <person name="McEwan P."/>
            <person name="Bosak S."/>
            <person name="Kellis M."/>
            <person name="Volff J.-N."/>
            <person name="Guigo R."/>
            <person name="Zody M.C."/>
            <person name="Mesirov J."/>
            <person name="Lindblad-Toh K."/>
            <person name="Birren B."/>
            <person name="Nusbaum C."/>
            <person name="Kahn D."/>
            <person name="Robinson-Rechavi M."/>
            <person name="Laudet V."/>
            <person name="Schachter V."/>
            <person name="Quetier F."/>
            <person name="Saurin W."/>
            <person name="Scarpelli C."/>
            <person name="Wincker P."/>
            <person name="Lander E.S."/>
            <person name="Weissenbach J."/>
            <person name="Roest Crollius H."/>
        </authorList>
    </citation>
    <scope>NUCLEOTIDE SEQUENCE [LARGE SCALE GENOMIC DNA]</scope>
</reference>
<proteinExistence type="inferred from homology"/>
<keyword evidence="5" id="KW-0436">Ligase</keyword>
<dbReference type="GO" id="GO:0005524">
    <property type="term" value="F:ATP binding"/>
    <property type="evidence" value="ECO:0007669"/>
    <property type="project" value="UniProtKB-KW"/>
</dbReference>
<dbReference type="SUPFAM" id="SSF53623">
    <property type="entry name" value="MurD-like peptide ligases, catalytic domain"/>
    <property type="match status" value="1"/>
</dbReference>
<evidence type="ECO:0000256" key="6">
    <source>
        <dbReference type="ARBA" id="ARBA00022723"/>
    </source>
</evidence>
<evidence type="ECO:0000256" key="9">
    <source>
        <dbReference type="ARBA" id="ARBA00022842"/>
    </source>
</evidence>
<keyword evidence="8" id="KW-0067">ATP-binding</keyword>
<keyword evidence="6" id="KW-0479">Metal-binding</keyword>
<dbReference type="STRING" id="99883.ENSTNIP00000022696"/>
<dbReference type="Proteomes" id="UP000007303">
    <property type="component" value="Unassembled WGS sequence"/>
</dbReference>
<keyword evidence="7" id="KW-0547">Nucleotide-binding</keyword>
<dbReference type="Gene3D" id="3.40.1190.10">
    <property type="entry name" value="Mur-like, catalytic domain"/>
    <property type="match status" value="1"/>
</dbReference>
<evidence type="ECO:0000256" key="8">
    <source>
        <dbReference type="ARBA" id="ARBA00022840"/>
    </source>
</evidence>
<dbReference type="GO" id="GO:0046872">
    <property type="term" value="F:metal ion binding"/>
    <property type="evidence" value="ECO:0007669"/>
    <property type="project" value="UniProtKB-KW"/>
</dbReference>
<dbReference type="GO" id="GO:0005829">
    <property type="term" value="C:cytosol"/>
    <property type="evidence" value="ECO:0007669"/>
    <property type="project" value="TreeGrafter"/>
</dbReference>
<keyword evidence="9" id="KW-0460">Magnesium</keyword>
<evidence type="ECO:0000256" key="12">
    <source>
        <dbReference type="ARBA" id="ARBA00047493"/>
    </source>
</evidence>
<dbReference type="AlphaFoldDB" id="H3DQ97"/>
<evidence type="ECO:0000256" key="3">
    <source>
        <dbReference type="ARBA" id="ARBA00013025"/>
    </source>
</evidence>
<dbReference type="SUPFAM" id="SSF53244">
    <property type="entry name" value="MurD-like peptide ligases, peptide-binding domain"/>
    <property type="match status" value="1"/>
</dbReference>
<reference evidence="13" key="3">
    <citation type="submission" date="2025-09" db="UniProtKB">
        <authorList>
            <consortium name="Ensembl"/>
        </authorList>
    </citation>
    <scope>IDENTIFICATION</scope>
</reference>
<accession>H3DQ97</accession>
<evidence type="ECO:0000313" key="14">
    <source>
        <dbReference type="Proteomes" id="UP000007303"/>
    </source>
</evidence>
<keyword evidence="4" id="KW-0554">One-carbon metabolism</keyword>
<dbReference type="GeneTree" id="ENSGT00390000016526"/>
<dbReference type="GO" id="GO:0004326">
    <property type="term" value="F:tetrahydrofolylpolyglutamate synthase activity"/>
    <property type="evidence" value="ECO:0007669"/>
    <property type="project" value="UniProtKB-EC"/>
</dbReference>
<dbReference type="OMA" id="ACVEWFL"/>
<dbReference type="GO" id="GO:0006730">
    <property type="term" value="P:one-carbon metabolic process"/>
    <property type="evidence" value="ECO:0007669"/>
    <property type="project" value="UniProtKB-KW"/>
</dbReference>
<dbReference type="PANTHER" id="PTHR11136">
    <property type="entry name" value="FOLYLPOLYGLUTAMATE SYNTHASE-RELATED"/>
    <property type="match status" value="1"/>
</dbReference>
<dbReference type="InterPro" id="IPR036565">
    <property type="entry name" value="Mur-like_cat_sf"/>
</dbReference>